<feature type="transmembrane region" description="Helical" evidence="2">
    <location>
        <begin position="42"/>
        <end position="62"/>
    </location>
</feature>
<keyword evidence="2" id="KW-0472">Membrane</keyword>
<evidence type="ECO:0000313" key="4">
    <source>
        <dbReference type="Proteomes" id="UP000823736"/>
    </source>
</evidence>
<evidence type="ECO:0000256" key="1">
    <source>
        <dbReference type="SAM" id="MobiDB-lite"/>
    </source>
</evidence>
<sequence>MTGVTPLGLLALLDALTLLVTSALLLYPVVRYSTNVAHPRGTLALSAAFFLLTVAAVDAVLYGASLRLSAVVLLASLASLVGTAAFARPFLSLPARPGDTGADAGDDATEPAPFESQFGQEGDR</sequence>
<feature type="transmembrane region" description="Helical" evidence="2">
    <location>
        <begin position="68"/>
        <end position="87"/>
    </location>
</feature>
<protein>
    <submittedName>
        <fullName evidence="3">Uncharacterized protein</fullName>
    </submittedName>
</protein>
<accession>A0A8T4GVG5</accession>
<name>A0A8T4GVG5_9EURY</name>
<organism evidence="3 4">
    <name type="scientific">Halolamina salifodinae</name>
    <dbReference type="NCBI Taxonomy" id="1202767"/>
    <lineage>
        <taxon>Archaea</taxon>
        <taxon>Methanobacteriati</taxon>
        <taxon>Methanobacteriota</taxon>
        <taxon>Stenosarchaea group</taxon>
        <taxon>Halobacteria</taxon>
        <taxon>Halobacteriales</taxon>
        <taxon>Haloferacaceae</taxon>
    </lineage>
</organism>
<dbReference type="Proteomes" id="UP000823736">
    <property type="component" value="Unassembled WGS sequence"/>
</dbReference>
<dbReference type="EMBL" id="JAGGLC010000001">
    <property type="protein sequence ID" value="MBP1985684.1"/>
    <property type="molecule type" value="Genomic_DNA"/>
</dbReference>
<comment type="caution">
    <text evidence="3">The sequence shown here is derived from an EMBL/GenBank/DDBJ whole genome shotgun (WGS) entry which is preliminary data.</text>
</comment>
<gene>
    <name evidence="3" type="ORF">J2753_000157</name>
</gene>
<evidence type="ECO:0000256" key="2">
    <source>
        <dbReference type="SAM" id="Phobius"/>
    </source>
</evidence>
<feature type="transmembrane region" description="Helical" evidence="2">
    <location>
        <begin position="6"/>
        <end position="30"/>
    </location>
</feature>
<evidence type="ECO:0000313" key="3">
    <source>
        <dbReference type="EMBL" id="MBP1985684.1"/>
    </source>
</evidence>
<keyword evidence="4" id="KW-1185">Reference proteome</keyword>
<proteinExistence type="predicted"/>
<feature type="region of interest" description="Disordered" evidence="1">
    <location>
        <begin position="95"/>
        <end position="124"/>
    </location>
</feature>
<keyword evidence="2" id="KW-0812">Transmembrane</keyword>
<dbReference type="AlphaFoldDB" id="A0A8T4GVG5"/>
<keyword evidence="2" id="KW-1133">Transmembrane helix</keyword>
<reference evidence="3" key="1">
    <citation type="submission" date="2021-03" db="EMBL/GenBank/DDBJ databases">
        <title>Genomic Encyclopedia of Type Strains, Phase IV (KMG-IV): sequencing the most valuable type-strain genomes for metagenomic binning, comparative biology and taxonomic classification.</title>
        <authorList>
            <person name="Goeker M."/>
        </authorList>
    </citation>
    <scope>NUCLEOTIDE SEQUENCE</scope>
    <source>
        <strain evidence="3">DSM 26232</strain>
    </source>
</reference>
<dbReference type="RefSeq" id="WP_209489495.1">
    <property type="nucleotide sequence ID" value="NZ_JAGGLC010000001.1"/>
</dbReference>